<comment type="similarity">
    <text evidence="2 9">Belongs to the SLC41A transporter family.</text>
</comment>
<feature type="transmembrane region" description="Helical" evidence="9">
    <location>
        <begin position="279"/>
        <end position="299"/>
    </location>
</feature>
<proteinExistence type="inferred from homology"/>
<organism evidence="11 12">
    <name type="scientific">Puia dinghuensis</name>
    <dbReference type="NCBI Taxonomy" id="1792502"/>
    <lineage>
        <taxon>Bacteria</taxon>
        <taxon>Pseudomonadati</taxon>
        <taxon>Bacteroidota</taxon>
        <taxon>Chitinophagia</taxon>
        <taxon>Chitinophagales</taxon>
        <taxon>Chitinophagaceae</taxon>
        <taxon>Puia</taxon>
    </lineage>
</organism>
<dbReference type="RefSeq" id="WP_188934620.1">
    <property type="nucleotide sequence ID" value="NZ_BMJC01000004.1"/>
</dbReference>
<dbReference type="Pfam" id="PF01769">
    <property type="entry name" value="MgtE"/>
    <property type="match status" value="1"/>
</dbReference>
<dbReference type="Gene3D" id="1.25.60.10">
    <property type="entry name" value="MgtE N-terminal domain-like"/>
    <property type="match status" value="1"/>
</dbReference>
<dbReference type="GO" id="GO:0005886">
    <property type="term" value="C:plasma membrane"/>
    <property type="evidence" value="ECO:0007669"/>
    <property type="project" value="UniProtKB-SubCell"/>
</dbReference>
<evidence type="ECO:0000256" key="9">
    <source>
        <dbReference type="RuleBase" id="RU362011"/>
    </source>
</evidence>
<gene>
    <name evidence="11" type="primary">mgtE</name>
    <name evidence="11" type="ORF">GCM10011511_37960</name>
</gene>
<reference evidence="11" key="1">
    <citation type="journal article" date="2014" name="Int. J. Syst. Evol. Microbiol.">
        <title>Complete genome sequence of Corynebacterium casei LMG S-19264T (=DSM 44701T), isolated from a smear-ripened cheese.</title>
        <authorList>
            <consortium name="US DOE Joint Genome Institute (JGI-PGF)"/>
            <person name="Walter F."/>
            <person name="Albersmeier A."/>
            <person name="Kalinowski J."/>
            <person name="Ruckert C."/>
        </authorList>
    </citation>
    <scope>NUCLEOTIDE SEQUENCE</scope>
    <source>
        <strain evidence="11">CGMCC 1.15448</strain>
    </source>
</reference>
<keyword evidence="7 9" id="KW-0472">Membrane</keyword>
<keyword evidence="12" id="KW-1185">Reference proteome</keyword>
<feature type="transmembrane region" description="Helical" evidence="9">
    <location>
        <begin position="311"/>
        <end position="332"/>
    </location>
</feature>
<feature type="transmembrane region" description="Helical" evidence="9">
    <location>
        <begin position="427"/>
        <end position="450"/>
    </location>
</feature>
<evidence type="ECO:0000256" key="3">
    <source>
        <dbReference type="ARBA" id="ARBA00022448"/>
    </source>
</evidence>
<dbReference type="NCBIfam" id="TIGR00400">
    <property type="entry name" value="mgtE"/>
    <property type="match status" value="1"/>
</dbReference>
<reference evidence="11" key="2">
    <citation type="submission" date="2020-09" db="EMBL/GenBank/DDBJ databases">
        <authorList>
            <person name="Sun Q."/>
            <person name="Zhou Y."/>
        </authorList>
    </citation>
    <scope>NUCLEOTIDE SEQUENCE</scope>
    <source>
        <strain evidence="11">CGMCC 1.15448</strain>
    </source>
</reference>
<keyword evidence="6 9" id="KW-1133">Transmembrane helix</keyword>
<keyword evidence="4 9" id="KW-0812">Transmembrane</keyword>
<evidence type="ECO:0000313" key="11">
    <source>
        <dbReference type="EMBL" id="GGB10804.1"/>
    </source>
</evidence>
<dbReference type="EMBL" id="BMJC01000004">
    <property type="protein sequence ID" value="GGB10804.1"/>
    <property type="molecule type" value="Genomic_DNA"/>
</dbReference>
<dbReference type="Gene3D" id="3.10.580.10">
    <property type="entry name" value="CBS-domain"/>
    <property type="match status" value="1"/>
</dbReference>
<evidence type="ECO:0000256" key="5">
    <source>
        <dbReference type="ARBA" id="ARBA00022842"/>
    </source>
</evidence>
<accession>A0A8J2UG33</accession>
<dbReference type="Proteomes" id="UP000607559">
    <property type="component" value="Unassembled WGS sequence"/>
</dbReference>
<feature type="transmembrane region" description="Helical" evidence="9">
    <location>
        <begin position="393"/>
        <end position="415"/>
    </location>
</feature>
<dbReference type="SUPFAM" id="SSF54631">
    <property type="entry name" value="CBS-domain pair"/>
    <property type="match status" value="1"/>
</dbReference>
<dbReference type="SUPFAM" id="SSF158791">
    <property type="entry name" value="MgtE N-terminal domain-like"/>
    <property type="match status" value="1"/>
</dbReference>
<evidence type="ECO:0000256" key="1">
    <source>
        <dbReference type="ARBA" id="ARBA00004141"/>
    </source>
</evidence>
<evidence type="ECO:0000256" key="8">
    <source>
        <dbReference type="PROSITE-ProRule" id="PRU00703"/>
    </source>
</evidence>
<dbReference type="Pfam" id="PF00571">
    <property type="entry name" value="CBS"/>
    <property type="match status" value="2"/>
</dbReference>
<keyword evidence="9" id="KW-0479">Metal-binding</keyword>
<evidence type="ECO:0000256" key="7">
    <source>
        <dbReference type="ARBA" id="ARBA00023136"/>
    </source>
</evidence>
<evidence type="ECO:0000256" key="6">
    <source>
        <dbReference type="ARBA" id="ARBA00022989"/>
    </source>
</evidence>
<dbReference type="InterPro" id="IPR000644">
    <property type="entry name" value="CBS_dom"/>
</dbReference>
<keyword evidence="3 9" id="KW-0813">Transport</keyword>
<dbReference type="InterPro" id="IPR006667">
    <property type="entry name" value="SLC41_membr_dom"/>
</dbReference>
<comment type="function">
    <text evidence="9">Acts as a magnesium transporter.</text>
</comment>
<evidence type="ECO:0000256" key="2">
    <source>
        <dbReference type="ARBA" id="ARBA00009749"/>
    </source>
</evidence>
<feature type="domain" description="CBS" evidence="10">
    <location>
        <begin position="195"/>
        <end position="253"/>
    </location>
</feature>
<dbReference type="SMART" id="SM00116">
    <property type="entry name" value="CBS"/>
    <property type="match status" value="1"/>
</dbReference>
<dbReference type="Gene3D" id="1.10.357.20">
    <property type="entry name" value="SLC41 divalent cation transporters, integral membrane domain"/>
    <property type="match status" value="1"/>
</dbReference>
<feature type="transmembrane region" description="Helical" evidence="9">
    <location>
        <begin position="353"/>
        <end position="373"/>
    </location>
</feature>
<evidence type="ECO:0000259" key="10">
    <source>
        <dbReference type="PROSITE" id="PS51371"/>
    </source>
</evidence>
<name>A0A8J2UG33_9BACT</name>
<dbReference type="InterPro" id="IPR006669">
    <property type="entry name" value="MgtE_transporter"/>
</dbReference>
<dbReference type="GO" id="GO:0015095">
    <property type="term" value="F:magnesium ion transmembrane transporter activity"/>
    <property type="evidence" value="ECO:0007669"/>
    <property type="project" value="UniProtKB-UniRule"/>
</dbReference>
<dbReference type="SUPFAM" id="SSF161093">
    <property type="entry name" value="MgtE membrane domain-like"/>
    <property type="match status" value="1"/>
</dbReference>
<evidence type="ECO:0000313" key="12">
    <source>
        <dbReference type="Proteomes" id="UP000607559"/>
    </source>
</evidence>
<dbReference type="CDD" id="cd04606">
    <property type="entry name" value="CBS_pair_Mg_transporter"/>
    <property type="match status" value="1"/>
</dbReference>
<dbReference type="Pfam" id="PF03448">
    <property type="entry name" value="MgtE_N"/>
    <property type="match status" value="1"/>
</dbReference>
<comment type="caution">
    <text evidence="11">The sequence shown here is derived from an EMBL/GenBank/DDBJ whole genome shotgun (WGS) entry which is preliminary data.</text>
</comment>
<dbReference type="SMART" id="SM00924">
    <property type="entry name" value="MgtE_N"/>
    <property type="match status" value="1"/>
</dbReference>
<dbReference type="InterPro" id="IPR038076">
    <property type="entry name" value="MgtE_N_sf"/>
</dbReference>
<keyword evidence="5 9" id="KW-0460">Magnesium</keyword>
<dbReference type="InterPro" id="IPR036739">
    <property type="entry name" value="SLC41_membr_dom_sf"/>
</dbReference>
<dbReference type="PANTHER" id="PTHR43773">
    <property type="entry name" value="MAGNESIUM TRANSPORTER MGTE"/>
    <property type="match status" value="1"/>
</dbReference>
<keyword evidence="8" id="KW-0129">CBS domain</keyword>
<dbReference type="PROSITE" id="PS51371">
    <property type="entry name" value="CBS"/>
    <property type="match status" value="1"/>
</dbReference>
<keyword evidence="9" id="KW-1003">Cell membrane</keyword>
<comment type="subunit">
    <text evidence="9">Homodimer.</text>
</comment>
<dbReference type="AlphaFoldDB" id="A0A8J2UG33"/>
<protein>
    <recommendedName>
        <fullName evidence="9">Magnesium transporter MgtE</fullName>
    </recommendedName>
</protein>
<evidence type="ECO:0000256" key="4">
    <source>
        <dbReference type="ARBA" id="ARBA00022692"/>
    </source>
</evidence>
<comment type="subcellular location">
    <subcellularLocation>
        <location evidence="9">Cell membrane</location>
        <topology evidence="9">Multi-pass membrane protein</topology>
    </subcellularLocation>
    <subcellularLocation>
        <location evidence="1">Membrane</location>
        <topology evidence="1">Multi-pass membrane protein</topology>
    </subcellularLocation>
</comment>
<dbReference type="InterPro" id="IPR046342">
    <property type="entry name" value="CBS_dom_sf"/>
</dbReference>
<sequence>MLSFKEIKNLLQHNKITDFVKLNKLTPRDIAQFANRNTQSAVKLFQHLDPKKTVRAFKFLRRKKQEQIINSLPEEKAAELLNAMQPDDRTAFLEELPGSHVKELLKVLTPENRAEALELLGYPEGSVGRLMTPDYVSIKMDETCQDVLSFIRKRGQATETLNWLFVIDDRGVLIDDINIKDFLIVDPGTLVAAIMDYQFIALNVNDAQKAAIQMFQNNSRYALPVIDDNGVLLGIVTLDDVLRLAESEGTREIQKIGGSEALDEPYTTISFANLIRKRAGWLIILFLGEMLTATAMGHFEDEISKAVVLALFIPLIISSGGNSGSQASSIIIRAMALGEIGFRDWWRVIRRELLSGLVLGTILGIVGFLRVSLWQQFHLYNYGIHWMKVATTVFFALIGVVMWGTVSGSMLPLILKRLGADPAASSAPFVATLVDVTGLVIYFTVAFVIMQGTLL</sequence>
<dbReference type="PANTHER" id="PTHR43773:SF1">
    <property type="entry name" value="MAGNESIUM TRANSPORTER MGTE"/>
    <property type="match status" value="1"/>
</dbReference>
<dbReference type="InterPro" id="IPR006668">
    <property type="entry name" value="Mg_transptr_MgtE_intracell_dom"/>
</dbReference>
<dbReference type="GO" id="GO:0046872">
    <property type="term" value="F:metal ion binding"/>
    <property type="evidence" value="ECO:0007669"/>
    <property type="project" value="UniProtKB-KW"/>
</dbReference>